<dbReference type="AlphaFoldDB" id="A0A015K763"/>
<name>A0A015K763_RHIIW</name>
<evidence type="ECO:0000256" key="1">
    <source>
        <dbReference type="SAM" id="MobiDB-lite"/>
    </source>
</evidence>
<keyword evidence="3" id="KW-1185">Reference proteome</keyword>
<gene>
    <name evidence="2" type="ORF">RirG_042250</name>
</gene>
<proteinExistence type="predicted"/>
<organism evidence="2 3">
    <name type="scientific">Rhizophagus irregularis (strain DAOM 197198w)</name>
    <name type="common">Glomus intraradices</name>
    <dbReference type="NCBI Taxonomy" id="1432141"/>
    <lineage>
        <taxon>Eukaryota</taxon>
        <taxon>Fungi</taxon>
        <taxon>Fungi incertae sedis</taxon>
        <taxon>Mucoromycota</taxon>
        <taxon>Glomeromycotina</taxon>
        <taxon>Glomeromycetes</taxon>
        <taxon>Glomerales</taxon>
        <taxon>Glomeraceae</taxon>
        <taxon>Rhizophagus</taxon>
    </lineage>
</organism>
<dbReference type="OMA" id="EINTMEY"/>
<accession>A0A015K763</accession>
<dbReference type="HOGENOM" id="CLU_2387296_0_0_1"/>
<protein>
    <submittedName>
        <fullName evidence="2">Uncharacterized protein</fullName>
    </submittedName>
</protein>
<evidence type="ECO:0000313" key="3">
    <source>
        <dbReference type="Proteomes" id="UP000022910"/>
    </source>
</evidence>
<dbReference type="Proteomes" id="UP000022910">
    <property type="component" value="Unassembled WGS sequence"/>
</dbReference>
<dbReference type="EMBL" id="JEMT01012438">
    <property type="protein sequence ID" value="EXX75390.1"/>
    <property type="molecule type" value="Genomic_DNA"/>
</dbReference>
<comment type="caution">
    <text evidence="2">The sequence shown here is derived from an EMBL/GenBank/DDBJ whole genome shotgun (WGS) entry which is preliminary data.</text>
</comment>
<dbReference type="OrthoDB" id="2122308at2759"/>
<evidence type="ECO:0000313" key="2">
    <source>
        <dbReference type="EMBL" id="EXX75390.1"/>
    </source>
</evidence>
<sequence length="94" mass="10499">MIADSKKQNGTSVYKKHHQRGTLIDIRGPLKKSGAGNGNWGVVGDEINTMEYNYMITGTKNVQSSHIKVITPEEFLKMRNSFSAQPKPIIESSY</sequence>
<reference evidence="2 3" key="1">
    <citation type="submission" date="2014-02" db="EMBL/GenBank/DDBJ databases">
        <title>Single nucleus genome sequencing reveals high similarity among nuclei of an endomycorrhizal fungus.</title>
        <authorList>
            <person name="Lin K."/>
            <person name="Geurts R."/>
            <person name="Zhang Z."/>
            <person name="Limpens E."/>
            <person name="Saunders D.G."/>
            <person name="Mu D."/>
            <person name="Pang E."/>
            <person name="Cao H."/>
            <person name="Cha H."/>
            <person name="Lin T."/>
            <person name="Zhou Q."/>
            <person name="Shang Y."/>
            <person name="Li Y."/>
            <person name="Ivanov S."/>
            <person name="Sharma T."/>
            <person name="Velzen R.V."/>
            <person name="Ruijter N.D."/>
            <person name="Aanen D.K."/>
            <person name="Win J."/>
            <person name="Kamoun S."/>
            <person name="Bisseling T."/>
            <person name="Huang S."/>
        </authorList>
    </citation>
    <scope>NUCLEOTIDE SEQUENCE [LARGE SCALE GENOMIC DNA]</scope>
    <source>
        <strain evidence="3">DAOM197198w</strain>
    </source>
</reference>
<feature type="region of interest" description="Disordered" evidence="1">
    <location>
        <begin position="1"/>
        <end position="20"/>
    </location>
</feature>